<evidence type="ECO:0000259" key="4">
    <source>
        <dbReference type="PROSITE" id="PS50995"/>
    </source>
</evidence>
<keyword evidence="1" id="KW-0805">Transcription regulation</keyword>
<dbReference type="GO" id="GO:0006950">
    <property type="term" value="P:response to stress"/>
    <property type="evidence" value="ECO:0007669"/>
    <property type="project" value="TreeGrafter"/>
</dbReference>
<proteinExistence type="predicted"/>
<gene>
    <name evidence="6" type="ORF">C8D82_101210</name>
    <name evidence="5" type="ORF">HF882_12630</name>
</gene>
<dbReference type="PANTHER" id="PTHR33164">
    <property type="entry name" value="TRANSCRIPTIONAL REGULATOR, MARR FAMILY"/>
    <property type="match status" value="1"/>
</dbReference>
<dbReference type="GO" id="GO:0003677">
    <property type="term" value="F:DNA binding"/>
    <property type="evidence" value="ECO:0007669"/>
    <property type="project" value="UniProtKB-KW"/>
</dbReference>
<dbReference type="GO" id="GO:0003700">
    <property type="term" value="F:DNA-binding transcription factor activity"/>
    <property type="evidence" value="ECO:0007669"/>
    <property type="project" value="InterPro"/>
</dbReference>
<dbReference type="EMBL" id="QEKH01000001">
    <property type="protein sequence ID" value="PVY46011.1"/>
    <property type="molecule type" value="Genomic_DNA"/>
</dbReference>
<organism evidence="6 7">
    <name type="scientific">Victivallis vadensis</name>
    <dbReference type="NCBI Taxonomy" id="172901"/>
    <lineage>
        <taxon>Bacteria</taxon>
        <taxon>Pseudomonadati</taxon>
        <taxon>Lentisphaerota</taxon>
        <taxon>Lentisphaeria</taxon>
        <taxon>Victivallales</taxon>
        <taxon>Victivallaceae</taxon>
        <taxon>Victivallis</taxon>
    </lineage>
</organism>
<dbReference type="InterPro" id="IPR036388">
    <property type="entry name" value="WH-like_DNA-bd_sf"/>
</dbReference>
<accession>A0A2U1BBK7</accession>
<keyword evidence="2 6" id="KW-0238">DNA-binding</keyword>
<dbReference type="SUPFAM" id="SSF46785">
    <property type="entry name" value="Winged helix' DNA-binding domain"/>
    <property type="match status" value="1"/>
</dbReference>
<name>A0A2U1BBK7_9BACT</name>
<dbReference type="PROSITE" id="PS01117">
    <property type="entry name" value="HTH_MARR_1"/>
    <property type="match status" value="1"/>
</dbReference>
<dbReference type="InterPro" id="IPR036390">
    <property type="entry name" value="WH_DNA-bd_sf"/>
</dbReference>
<reference evidence="5 8" key="2">
    <citation type="submission" date="2020-04" db="EMBL/GenBank/DDBJ databases">
        <authorList>
            <person name="Hitch T.C.A."/>
            <person name="Wylensek D."/>
            <person name="Clavel T."/>
        </authorList>
    </citation>
    <scope>NUCLEOTIDE SEQUENCE [LARGE SCALE GENOMIC DNA]</scope>
    <source>
        <strain evidence="5 8">COR2-253-APC-1A</strain>
    </source>
</reference>
<dbReference type="InterPro" id="IPR023187">
    <property type="entry name" value="Tscrpt_reg_MarR-type_CS"/>
</dbReference>
<evidence type="ECO:0000313" key="6">
    <source>
        <dbReference type="EMBL" id="PVY46011.1"/>
    </source>
</evidence>
<reference evidence="6 7" key="1">
    <citation type="submission" date="2018-04" db="EMBL/GenBank/DDBJ databases">
        <title>Genomic Encyclopedia of Type Strains, Phase IV (KMG-IV): sequencing the most valuable type-strain genomes for metagenomic binning, comparative biology and taxonomic classification.</title>
        <authorList>
            <person name="Goeker M."/>
        </authorList>
    </citation>
    <scope>NUCLEOTIDE SEQUENCE [LARGE SCALE GENOMIC DNA]</scope>
    <source>
        <strain evidence="6 7">DSM 14823</strain>
    </source>
</reference>
<dbReference type="PROSITE" id="PS50995">
    <property type="entry name" value="HTH_MARR_2"/>
    <property type="match status" value="1"/>
</dbReference>
<comment type="caution">
    <text evidence="6">The sequence shown here is derived from an EMBL/GenBank/DDBJ whole genome shotgun (WGS) entry which is preliminary data.</text>
</comment>
<evidence type="ECO:0000256" key="3">
    <source>
        <dbReference type="ARBA" id="ARBA00023163"/>
    </source>
</evidence>
<dbReference type="EMBL" id="JABAEW010000024">
    <property type="protein sequence ID" value="NMD87430.1"/>
    <property type="molecule type" value="Genomic_DNA"/>
</dbReference>
<keyword evidence="7" id="KW-1185">Reference proteome</keyword>
<dbReference type="RefSeq" id="WP_165832748.1">
    <property type="nucleotide sequence ID" value="NZ_CALXNT010000105.1"/>
</dbReference>
<keyword evidence="3" id="KW-0804">Transcription</keyword>
<protein>
    <submittedName>
        <fullName evidence="5 6">MarR family transcriptional regulator</fullName>
    </submittedName>
</protein>
<dbReference type="InterPro" id="IPR000835">
    <property type="entry name" value="HTH_MarR-typ"/>
</dbReference>
<dbReference type="AlphaFoldDB" id="A0A2U1BBK7"/>
<evidence type="ECO:0000256" key="2">
    <source>
        <dbReference type="ARBA" id="ARBA00023125"/>
    </source>
</evidence>
<dbReference type="PRINTS" id="PR00598">
    <property type="entry name" value="HTHMARR"/>
</dbReference>
<dbReference type="Proteomes" id="UP000576225">
    <property type="component" value="Unassembled WGS sequence"/>
</dbReference>
<evidence type="ECO:0000256" key="1">
    <source>
        <dbReference type="ARBA" id="ARBA00023015"/>
    </source>
</evidence>
<evidence type="ECO:0000313" key="5">
    <source>
        <dbReference type="EMBL" id="NMD87430.1"/>
    </source>
</evidence>
<dbReference type="GeneID" id="78293740"/>
<sequence>MSEKKLYNEILKFEDRKHEALMGVWWSGLLLKKHARKFFQEYLSSEVQFNIMILLKYAEHPLSQRELSERLLVDKSNLTGVCGRMEAAGLLTRSASPGDQRAYALELTPAGRDILEHVEGPYRERIRSFMQGFDDQEIARFTEYLTRLQRELIRQEEERP</sequence>
<evidence type="ECO:0000313" key="7">
    <source>
        <dbReference type="Proteomes" id="UP000245959"/>
    </source>
</evidence>
<dbReference type="Proteomes" id="UP000245959">
    <property type="component" value="Unassembled WGS sequence"/>
</dbReference>
<dbReference type="PANTHER" id="PTHR33164:SF43">
    <property type="entry name" value="HTH-TYPE TRANSCRIPTIONAL REPRESSOR YETL"/>
    <property type="match status" value="1"/>
</dbReference>
<dbReference type="SMART" id="SM00347">
    <property type="entry name" value="HTH_MARR"/>
    <property type="match status" value="1"/>
</dbReference>
<dbReference type="Gene3D" id="1.10.10.10">
    <property type="entry name" value="Winged helix-like DNA-binding domain superfamily/Winged helix DNA-binding domain"/>
    <property type="match status" value="1"/>
</dbReference>
<dbReference type="Pfam" id="PF12802">
    <property type="entry name" value="MarR_2"/>
    <property type="match status" value="1"/>
</dbReference>
<evidence type="ECO:0000313" key="8">
    <source>
        <dbReference type="Proteomes" id="UP000576225"/>
    </source>
</evidence>
<feature type="domain" description="HTH marR-type" evidence="4">
    <location>
        <begin position="3"/>
        <end position="150"/>
    </location>
</feature>
<dbReference type="InterPro" id="IPR039422">
    <property type="entry name" value="MarR/SlyA-like"/>
</dbReference>